<evidence type="ECO:0000313" key="2">
    <source>
        <dbReference type="Proteomes" id="UP001281447"/>
    </source>
</evidence>
<dbReference type="Proteomes" id="UP001281447">
    <property type="component" value="Unassembled WGS sequence"/>
</dbReference>
<dbReference type="EMBL" id="JAWDIP010000003">
    <property type="protein sequence ID" value="MDY0395789.1"/>
    <property type="molecule type" value="Genomic_DNA"/>
</dbReference>
<sequence length="56" mass="6079">MQFRSNGDAMETTVGFGDLVISANDELGYRPFQLMVASIVGCSGSVFKKNPEKTAY</sequence>
<proteinExistence type="predicted"/>
<evidence type="ECO:0000313" key="1">
    <source>
        <dbReference type="EMBL" id="MDY0395789.1"/>
    </source>
</evidence>
<accession>A0ABU5C8X1</accession>
<name>A0ABU5C8X1_9BACI</name>
<reference evidence="1 2" key="1">
    <citation type="submission" date="2023-10" db="EMBL/GenBank/DDBJ databases">
        <title>Virgibacillus halophilus 5B73C genome.</title>
        <authorList>
            <person name="Miliotis G."/>
            <person name="Sengupta P."/>
            <person name="Hameed A."/>
            <person name="Chuvochina M."/>
            <person name="Mcdonagh F."/>
            <person name="Simpson A.C."/>
            <person name="Singh N.K."/>
            <person name="Rekha P.D."/>
            <person name="Raman K."/>
            <person name="Hugenholtz P."/>
            <person name="Venkateswaran K."/>
        </authorList>
    </citation>
    <scope>NUCLEOTIDE SEQUENCE [LARGE SCALE GENOMIC DNA]</scope>
    <source>
        <strain evidence="1 2">5B73C</strain>
    </source>
</reference>
<evidence type="ECO:0008006" key="3">
    <source>
        <dbReference type="Google" id="ProtNLM"/>
    </source>
</evidence>
<protein>
    <recommendedName>
        <fullName evidence="3">OsmC-like protein</fullName>
    </recommendedName>
</protein>
<comment type="caution">
    <text evidence="1">The sequence shown here is derived from an EMBL/GenBank/DDBJ whole genome shotgun (WGS) entry which is preliminary data.</text>
</comment>
<organism evidence="1 2">
    <name type="scientific">Tigheibacillus halophilus</name>
    <dbReference type="NCBI Taxonomy" id="361280"/>
    <lineage>
        <taxon>Bacteria</taxon>
        <taxon>Bacillati</taxon>
        <taxon>Bacillota</taxon>
        <taxon>Bacilli</taxon>
        <taxon>Bacillales</taxon>
        <taxon>Bacillaceae</taxon>
        <taxon>Tigheibacillus</taxon>
    </lineage>
</organism>
<gene>
    <name evidence="1" type="ORF">RWE15_16945</name>
</gene>
<keyword evidence="2" id="KW-1185">Reference proteome</keyword>